<feature type="region of interest" description="Disordered" evidence="1">
    <location>
        <begin position="254"/>
        <end position="298"/>
    </location>
</feature>
<sequence>MAETQTLKSYPYLAQFVAQNLTNKPVKFSSLSDLLLAFLAEVDSQKKSGNAFSVLFLKNFGHDGLNLISQLQKLATECSDTTRPYAFRTFMTTLSRLEMRHDTEQGDVPFDIAFEVSFKEQSVRLGEASVTLLVKAIRFAVSQLCGRLFHFKPRDEWRCENATYKFEGRTLSNEEFLNFCEILVKTHDWLACNLARDLSEVRNALSACYDAQRHVSNNLKVEKRNEKVKEVEALPADNVSRSHVPKEVKSVVVPPAPKASPWSKPKRVTVAENVSEKVDEPEQQEWQTREKRPPTKFVLDADGKKIKLFWNEKVQDYTLPPRKPQNA</sequence>
<name>A0A6C0E9Y4_9ZZZZ</name>
<feature type="compositionally biased region" description="Basic and acidic residues" evidence="1">
    <location>
        <begin position="287"/>
        <end position="298"/>
    </location>
</feature>
<accession>A0A6C0E9Y4</accession>
<reference evidence="2" key="1">
    <citation type="journal article" date="2020" name="Nature">
        <title>Giant virus diversity and host interactions through global metagenomics.</title>
        <authorList>
            <person name="Schulz F."/>
            <person name="Roux S."/>
            <person name="Paez-Espino D."/>
            <person name="Jungbluth S."/>
            <person name="Walsh D.A."/>
            <person name="Denef V.J."/>
            <person name="McMahon K.D."/>
            <person name="Konstantinidis K.T."/>
            <person name="Eloe-Fadrosh E.A."/>
            <person name="Kyrpides N.C."/>
            <person name="Woyke T."/>
        </authorList>
    </citation>
    <scope>NUCLEOTIDE SEQUENCE</scope>
    <source>
        <strain evidence="2">GVMAG-M-3300023179-27</strain>
    </source>
</reference>
<organism evidence="2">
    <name type="scientific">viral metagenome</name>
    <dbReference type="NCBI Taxonomy" id="1070528"/>
    <lineage>
        <taxon>unclassified sequences</taxon>
        <taxon>metagenomes</taxon>
        <taxon>organismal metagenomes</taxon>
    </lineage>
</organism>
<evidence type="ECO:0000313" key="2">
    <source>
        <dbReference type="EMBL" id="QHT25638.1"/>
    </source>
</evidence>
<dbReference type="EMBL" id="MN739773">
    <property type="protein sequence ID" value="QHT25638.1"/>
    <property type="molecule type" value="Genomic_DNA"/>
</dbReference>
<evidence type="ECO:0000256" key="1">
    <source>
        <dbReference type="SAM" id="MobiDB-lite"/>
    </source>
</evidence>
<dbReference type="AlphaFoldDB" id="A0A6C0E9Y4"/>
<proteinExistence type="predicted"/>
<protein>
    <submittedName>
        <fullName evidence="2">Uncharacterized protein</fullName>
    </submittedName>
</protein>